<comment type="caution">
    <text evidence="6">The sequence shown here is derived from an EMBL/GenBank/DDBJ whole genome shotgun (WGS) entry which is preliminary data.</text>
</comment>
<evidence type="ECO:0000313" key="7">
    <source>
        <dbReference type="Proteomes" id="UP000321617"/>
    </source>
</evidence>
<keyword evidence="4" id="KW-1133">Transmembrane helix</keyword>
<keyword evidence="1" id="KW-0479">Metal-binding</keyword>
<proteinExistence type="predicted"/>
<dbReference type="InterPro" id="IPR051158">
    <property type="entry name" value="Metallophosphoesterase_sf"/>
</dbReference>
<dbReference type="InterPro" id="IPR029052">
    <property type="entry name" value="Metallo-depent_PP-like"/>
</dbReference>
<dbReference type="GO" id="GO:0009245">
    <property type="term" value="P:lipid A biosynthetic process"/>
    <property type="evidence" value="ECO:0007669"/>
    <property type="project" value="TreeGrafter"/>
</dbReference>
<dbReference type="Proteomes" id="UP000321617">
    <property type="component" value="Unassembled WGS sequence"/>
</dbReference>
<dbReference type="InterPro" id="IPR004843">
    <property type="entry name" value="Calcineurin-like_PHP"/>
</dbReference>
<dbReference type="EMBL" id="VLLL01000009">
    <property type="protein sequence ID" value="TWJ07996.1"/>
    <property type="molecule type" value="Genomic_DNA"/>
</dbReference>
<dbReference type="AlphaFoldDB" id="A0A562UQW7"/>
<accession>A0A562UQW7</accession>
<dbReference type="GO" id="GO:0046872">
    <property type="term" value="F:metal ion binding"/>
    <property type="evidence" value="ECO:0007669"/>
    <property type="project" value="UniProtKB-KW"/>
</dbReference>
<dbReference type="OrthoDB" id="5241348at2"/>
<dbReference type="PANTHER" id="PTHR31302:SF31">
    <property type="entry name" value="PHOSPHODIESTERASE YAEI"/>
    <property type="match status" value="1"/>
</dbReference>
<feature type="transmembrane region" description="Helical" evidence="4">
    <location>
        <begin position="129"/>
        <end position="150"/>
    </location>
</feature>
<keyword evidence="4" id="KW-0472">Membrane</keyword>
<feature type="domain" description="Calcineurin-like phosphoesterase" evidence="5">
    <location>
        <begin position="216"/>
        <end position="381"/>
    </location>
</feature>
<dbReference type="GO" id="GO:0008758">
    <property type="term" value="F:UDP-2,3-diacylglucosamine hydrolase activity"/>
    <property type="evidence" value="ECO:0007669"/>
    <property type="project" value="TreeGrafter"/>
</dbReference>
<keyword evidence="7" id="KW-1185">Reference proteome</keyword>
<gene>
    <name evidence="6" type="ORF">LX16_4779</name>
</gene>
<dbReference type="GO" id="GO:0016020">
    <property type="term" value="C:membrane"/>
    <property type="evidence" value="ECO:0007669"/>
    <property type="project" value="GOC"/>
</dbReference>
<keyword evidence="4" id="KW-0812">Transmembrane</keyword>
<evidence type="ECO:0000313" key="6">
    <source>
        <dbReference type="EMBL" id="TWJ07996.1"/>
    </source>
</evidence>
<sequence>MFTALAVIGAAFGVYLGGISSVDVGPFKTTMSIEPSNAGESEVYLPPLGSLIFDSHDGPLRLSLRLDTLDLSRTQELIADPEGVKKASESVPDDLLFGITNVGLGAVAGATLGGIILGALVFRSRRRAAICGTLSMVVALAGLGMAAATVRPDSITEPRYEGLLANAPAVVGSAQNIADRYQQYQDQLQRFIINMSQFYTIARTLPAFEPDPGTIRALHVSDLHLNPGAWDIIESVAKQFQVDLVIDTGDISDWGTEQEAGLYTERIPDITVPYVYIRGNHDSDATAETVAEYSNAVVLDDEVVEIEGLRIAGIGDPRFTPDKSAKASDWREEQVMLDSGIQLRDTVIESGGADLALVHDPVSAGPLGEEVPLVLSGHRHQRQSYLIDDDTLQLVQGSTGGAGLRGLQQDQPVPMQLSVMYFDKETRQLQAFDDISVGGVGETEVTLQRHILTDGLPDDSSDLIPNPDEVDPADLEEEAGREPDSN</sequence>
<protein>
    <submittedName>
        <fullName evidence="6">Calcineurin-like phosphoesterase family protein</fullName>
    </submittedName>
</protein>
<dbReference type="Pfam" id="PF00149">
    <property type="entry name" value="Metallophos"/>
    <property type="match status" value="1"/>
</dbReference>
<feature type="compositionally biased region" description="Acidic residues" evidence="3">
    <location>
        <begin position="468"/>
        <end position="477"/>
    </location>
</feature>
<evidence type="ECO:0000256" key="3">
    <source>
        <dbReference type="SAM" id="MobiDB-lite"/>
    </source>
</evidence>
<dbReference type="PANTHER" id="PTHR31302">
    <property type="entry name" value="TRANSMEMBRANE PROTEIN WITH METALLOPHOSPHOESTERASE DOMAIN-RELATED"/>
    <property type="match status" value="1"/>
</dbReference>
<organism evidence="6 7">
    <name type="scientific">Stackebrandtia albiflava</name>
    <dbReference type="NCBI Taxonomy" id="406432"/>
    <lineage>
        <taxon>Bacteria</taxon>
        <taxon>Bacillati</taxon>
        <taxon>Actinomycetota</taxon>
        <taxon>Actinomycetes</taxon>
        <taxon>Glycomycetales</taxon>
        <taxon>Glycomycetaceae</taxon>
        <taxon>Stackebrandtia</taxon>
    </lineage>
</organism>
<evidence type="ECO:0000256" key="4">
    <source>
        <dbReference type="SAM" id="Phobius"/>
    </source>
</evidence>
<reference evidence="6 7" key="1">
    <citation type="journal article" date="2013" name="Stand. Genomic Sci.">
        <title>Genomic Encyclopedia of Type Strains, Phase I: The one thousand microbial genomes (KMG-I) project.</title>
        <authorList>
            <person name="Kyrpides N.C."/>
            <person name="Woyke T."/>
            <person name="Eisen J.A."/>
            <person name="Garrity G."/>
            <person name="Lilburn T.G."/>
            <person name="Beck B.J."/>
            <person name="Whitman W.B."/>
            <person name="Hugenholtz P."/>
            <person name="Klenk H.P."/>
        </authorList>
    </citation>
    <scope>NUCLEOTIDE SEQUENCE [LARGE SCALE GENOMIC DNA]</scope>
    <source>
        <strain evidence="6 7">DSM 45044</strain>
    </source>
</reference>
<evidence type="ECO:0000256" key="1">
    <source>
        <dbReference type="ARBA" id="ARBA00022723"/>
    </source>
</evidence>
<evidence type="ECO:0000259" key="5">
    <source>
        <dbReference type="Pfam" id="PF00149"/>
    </source>
</evidence>
<name>A0A562UQW7_9ACTN</name>
<dbReference type="Gene3D" id="3.60.21.10">
    <property type="match status" value="1"/>
</dbReference>
<feature type="transmembrane region" description="Helical" evidence="4">
    <location>
        <begin position="95"/>
        <end position="122"/>
    </location>
</feature>
<dbReference type="SUPFAM" id="SSF56300">
    <property type="entry name" value="Metallo-dependent phosphatases"/>
    <property type="match status" value="1"/>
</dbReference>
<evidence type="ECO:0000256" key="2">
    <source>
        <dbReference type="ARBA" id="ARBA00022801"/>
    </source>
</evidence>
<keyword evidence="2" id="KW-0378">Hydrolase</keyword>
<feature type="region of interest" description="Disordered" evidence="3">
    <location>
        <begin position="454"/>
        <end position="486"/>
    </location>
</feature>